<evidence type="ECO:0000313" key="4">
    <source>
        <dbReference type="Proteomes" id="UP001295740"/>
    </source>
</evidence>
<name>A0AAI8VDK2_9PEZI</name>
<comment type="caution">
    <text evidence="3">The sequence shown here is derived from an EMBL/GenBank/DDBJ whole genome shotgun (WGS) entry which is preliminary data.</text>
</comment>
<dbReference type="Proteomes" id="UP001295740">
    <property type="component" value="Unassembled WGS sequence"/>
</dbReference>
<evidence type="ECO:0000313" key="3">
    <source>
        <dbReference type="EMBL" id="CAJ2502927.1"/>
    </source>
</evidence>
<dbReference type="GO" id="GO:0016491">
    <property type="term" value="F:oxidoreductase activity"/>
    <property type="evidence" value="ECO:0007669"/>
    <property type="project" value="UniProtKB-KW"/>
</dbReference>
<sequence>MSETTWARSPEQDGESYEKWQPYGQSKTANCLMAVSLAEKLAKRHLRAYSLHPGVIHSNLGTPLDWTVEMGALIDELTGRNRLIDAADMIFGNPHVWWAFSDFMFLTHDGDAATCVYAAFDPELDAVHGYLVDCRIADPAKDTVNPWAFSIVDAELLWKLSEKLVDQKLCY</sequence>
<keyword evidence="4" id="KW-1185">Reference proteome</keyword>
<organism evidence="3 4">
    <name type="scientific">Anthostomella pinea</name>
    <dbReference type="NCBI Taxonomy" id="933095"/>
    <lineage>
        <taxon>Eukaryota</taxon>
        <taxon>Fungi</taxon>
        <taxon>Dikarya</taxon>
        <taxon>Ascomycota</taxon>
        <taxon>Pezizomycotina</taxon>
        <taxon>Sordariomycetes</taxon>
        <taxon>Xylariomycetidae</taxon>
        <taxon>Xylariales</taxon>
        <taxon>Xylariaceae</taxon>
        <taxon>Anthostomella</taxon>
    </lineage>
</organism>
<dbReference type="PANTHER" id="PTHR24320:SF283">
    <property type="entry name" value="RETINOL DEHYDROGENASE 11"/>
    <property type="match status" value="1"/>
</dbReference>
<dbReference type="EMBL" id="CAUWAG010000004">
    <property type="protein sequence ID" value="CAJ2502927.1"/>
    <property type="molecule type" value="Genomic_DNA"/>
</dbReference>
<dbReference type="Gene3D" id="3.40.50.720">
    <property type="entry name" value="NAD(P)-binding Rossmann-like Domain"/>
    <property type="match status" value="1"/>
</dbReference>
<dbReference type="InterPro" id="IPR036291">
    <property type="entry name" value="NAD(P)-bd_dom_sf"/>
</dbReference>
<keyword evidence="2" id="KW-0560">Oxidoreductase</keyword>
<protein>
    <submittedName>
        <fullName evidence="3">Uu.00g103210.m01.CDS01</fullName>
    </submittedName>
</protein>
<dbReference type="SUPFAM" id="SSF51735">
    <property type="entry name" value="NAD(P)-binding Rossmann-fold domains"/>
    <property type="match status" value="1"/>
</dbReference>
<evidence type="ECO:0000256" key="2">
    <source>
        <dbReference type="ARBA" id="ARBA00023002"/>
    </source>
</evidence>
<gene>
    <name evidence="3" type="ORF">KHLLAP_LOCUS3395</name>
</gene>
<accession>A0AAI8VDK2</accession>
<evidence type="ECO:0000256" key="1">
    <source>
        <dbReference type="ARBA" id="ARBA00006484"/>
    </source>
</evidence>
<dbReference type="AlphaFoldDB" id="A0AAI8VDK2"/>
<comment type="similarity">
    <text evidence="1">Belongs to the short-chain dehydrogenases/reductases (SDR) family.</text>
</comment>
<dbReference type="PANTHER" id="PTHR24320">
    <property type="entry name" value="RETINOL DEHYDROGENASE"/>
    <property type="match status" value="1"/>
</dbReference>
<reference evidence="3" key="1">
    <citation type="submission" date="2023-10" db="EMBL/GenBank/DDBJ databases">
        <authorList>
            <person name="Hackl T."/>
        </authorList>
    </citation>
    <scope>NUCLEOTIDE SEQUENCE</scope>
</reference>
<proteinExistence type="inferred from homology"/>